<comment type="subunit">
    <text evidence="3 12">Monomer.</text>
</comment>
<evidence type="ECO:0000256" key="10">
    <source>
        <dbReference type="ARBA" id="ARBA00022917"/>
    </source>
</evidence>
<keyword evidence="6 12" id="KW-0479">Metal-binding</keyword>
<dbReference type="CDD" id="cd00672">
    <property type="entry name" value="CysRS_core"/>
    <property type="match status" value="1"/>
</dbReference>
<keyword evidence="10 12" id="KW-0648">Protein biosynthesis</keyword>
<keyword evidence="7 12" id="KW-0547">Nucleotide-binding</keyword>
<dbReference type="Gene3D" id="1.20.120.1910">
    <property type="entry name" value="Cysteine-tRNA ligase, C-terminal anti-codon recognition domain"/>
    <property type="match status" value="1"/>
</dbReference>
<comment type="subcellular location">
    <subcellularLocation>
        <location evidence="1 12">Cytoplasm</location>
    </subcellularLocation>
</comment>
<dbReference type="Pfam" id="PF09190">
    <property type="entry name" value="DALR_2"/>
    <property type="match status" value="1"/>
</dbReference>
<dbReference type="InterPro" id="IPR009080">
    <property type="entry name" value="tRNAsynth_Ia_anticodon-bd"/>
</dbReference>
<dbReference type="GO" id="GO:0004817">
    <property type="term" value="F:cysteine-tRNA ligase activity"/>
    <property type="evidence" value="ECO:0007669"/>
    <property type="project" value="UniProtKB-UniRule"/>
</dbReference>
<evidence type="ECO:0000256" key="3">
    <source>
        <dbReference type="ARBA" id="ARBA00011245"/>
    </source>
</evidence>
<comment type="caution">
    <text evidence="14">The sequence shown here is derived from an EMBL/GenBank/DDBJ whole genome shotgun (WGS) entry which is preliminary data.</text>
</comment>
<feature type="binding site" evidence="12">
    <location>
        <position position="269"/>
    </location>
    <ligand>
        <name>ATP</name>
        <dbReference type="ChEBI" id="CHEBI:30616"/>
    </ligand>
</feature>
<dbReference type="PRINTS" id="PR00983">
    <property type="entry name" value="TRNASYNTHCYS"/>
</dbReference>
<comment type="catalytic activity">
    <reaction evidence="12">
        <text>tRNA(Cys) + L-cysteine + ATP = L-cysteinyl-tRNA(Cys) + AMP + diphosphate</text>
        <dbReference type="Rhea" id="RHEA:17773"/>
        <dbReference type="Rhea" id="RHEA-COMP:9661"/>
        <dbReference type="Rhea" id="RHEA-COMP:9679"/>
        <dbReference type="ChEBI" id="CHEBI:30616"/>
        <dbReference type="ChEBI" id="CHEBI:33019"/>
        <dbReference type="ChEBI" id="CHEBI:35235"/>
        <dbReference type="ChEBI" id="CHEBI:78442"/>
        <dbReference type="ChEBI" id="CHEBI:78517"/>
        <dbReference type="ChEBI" id="CHEBI:456215"/>
        <dbReference type="EC" id="6.1.1.16"/>
    </reaction>
</comment>
<dbReference type="FunFam" id="3.40.50.620:FF:000009">
    <property type="entry name" value="Cysteine--tRNA ligase"/>
    <property type="match status" value="1"/>
</dbReference>
<dbReference type="GO" id="GO:0008270">
    <property type="term" value="F:zinc ion binding"/>
    <property type="evidence" value="ECO:0007669"/>
    <property type="project" value="UniProtKB-UniRule"/>
</dbReference>
<dbReference type="EMBL" id="ATBP01000007">
    <property type="protein sequence ID" value="ETR74452.1"/>
    <property type="molecule type" value="Genomic_DNA"/>
</dbReference>
<evidence type="ECO:0000259" key="13">
    <source>
        <dbReference type="SMART" id="SM00840"/>
    </source>
</evidence>
<feature type="domain" description="Cysteinyl-tRNA synthetase class Ia DALR" evidence="13">
    <location>
        <begin position="344"/>
        <end position="412"/>
    </location>
</feature>
<dbReference type="GO" id="GO:0005524">
    <property type="term" value="F:ATP binding"/>
    <property type="evidence" value="ECO:0007669"/>
    <property type="project" value="UniProtKB-UniRule"/>
</dbReference>
<dbReference type="Gene3D" id="3.40.50.620">
    <property type="entry name" value="HUPs"/>
    <property type="match status" value="1"/>
</dbReference>
<organism evidence="14 15">
    <name type="scientific">Candidatus Magnetoglobus multicellularis str. Araruama</name>
    <dbReference type="NCBI Taxonomy" id="890399"/>
    <lineage>
        <taxon>Bacteria</taxon>
        <taxon>Pseudomonadati</taxon>
        <taxon>Thermodesulfobacteriota</taxon>
        <taxon>Desulfobacteria</taxon>
        <taxon>Desulfobacterales</taxon>
        <taxon>Desulfobacteraceae</taxon>
        <taxon>Candidatus Magnetoglobus</taxon>
    </lineage>
</organism>
<protein>
    <recommendedName>
        <fullName evidence="12">Cysteine--tRNA ligase</fullName>
        <ecNumber evidence="12">6.1.1.16</ecNumber>
    </recommendedName>
    <alternativeName>
        <fullName evidence="12">Cysteinyl-tRNA synthetase</fullName>
        <shortName evidence="12">CysRS</shortName>
    </alternativeName>
</protein>
<dbReference type="PANTHER" id="PTHR10890">
    <property type="entry name" value="CYSTEINYL-TRNA SYNTHETASE"/>
    <property type="match status" value="1"/>
</dbReference>
<dbReference type="GO" id="GO:0006423">
    <property type="term" value="P:cysteinyl-tRNA aminoacylation"/>
    <property type="evidence" value="ECO:0007669"/>
    <property type="project" value="UniProtKB-UniRule"/>
</dbReference>
<dbReference type="AlphaFoldDB" id="A0A1V1PHS4"/>
<dbReference type="InterPro" id="IPR056411">
    <property type="entry name" value="CysS_C"/>
</dbReference>
<dbReference type="HAMAP" id="MF_00041">
    <property type="entry name" value="Cys_tRNA_synth"/>
    <property type="match status" value="1"/>
</dbReference>
<feature type="binding site" evidence="12">
    <location>
        <position position="234"/>
    </location>
    <ligand>
        <name>Zn(2+)</name>
        <dbReference type="ChEBI" id="CHEBI:29105"/>
    </ligand>
</feature>
<evidence type="ECO:0000313" key="14">
    <source>
        <dbReference type="EMBL" id="ETR74452.1"/>
    </source>
</evidence>
<evidence type="ECO:0000256" key="5">
    <source>
        <dbReference type="ARBA" id="ARBA00022598"/>
    </source>
</evidence>
<dbReference type="InterPro" id="IPR015803">
    <property type="entry name" value="Cys-tRNA-ligase"/>
</dbReference>
<evidence type="ECO:0000256" key="7">
    <source>
        <dbReference type="ARBA" id="ARBA00022741"/>
    </source>
</evidence>
<dbReference type="SMART" id="SM00840">
    <property type="entry name" value="DALR_2"/>
    <property type="match status" value="1"/>
</dbReference>
<feature type="binding site" evidence="12">
    <location>
        <position position="209"/>
    </location>
    <ligand>
        <name>Zn(2+)</name>
        <dbReference type="ChEBI" id="CHEBI:29105"/>
    </ligand>
</feature>
<name>A0A1V1PHS4_9BACT</name>
<comment type="similarity">
    <text evidence="2 12">Belongs to the class-I aminoacyl-tRNA synthetase family.</text>
</comment>
<dbReference type="EC" id="6.1.1.16" evidence="12"/>
<sequence length="475" mass="54213">MSIQIYNTLHRKKEAFAPLSTNHVNMYVCGPTVYDDAHIGHARSVVVFDMIARYFKIRNYTLTYIRNYTDIDDKIIQRAQERNITTESLAEKYIQAFDLDMDALYVQKPDMAPKATSHIPEIIQLVDALIQKKNAYVIDGDVFFSVESHQNYGCLSGRKLEDMAAGARVNIDPRKRNPHDFALWKSAKPNEPCWDSPWGKGRPGWHIECSAMSMKFLGQSFDIHGGGKDLIFPHHENEIAQSEAANGKTYARYWVHNGFVNINREKMSKSLGNVVLIKTLLQKYPAEAIRLFLLSSHYRSPIDFNDQAMHDAVSALNKLYAAIERIESSSIHADDSKTGALWQKFCGAMDDDFNSAQAIGYVFDAVRQVNRLFDHNKILSSDQQNEICSIYQDIHKMGKVLGLLNQTPAEYANDQKQRMAGNQSVDEIDQLVNERFQARKNKDWARADAIRDQLTAMGITLEDRADGSRWKYTEQ</sequence>
<keyword evidence="8 12" id="KW-0862">Zinc</keyword>
<evidence type="ECO:0000256" key="9">
    <source>
        <dbReference type="ARBA" id="ARBA00022840"/>
    </source>
</evidence>
<dbReference type="InterPro" id="IPR015273">
    <property type="entry name" value="Cys-tRNA-synt_Ia_DALR"/>
</dbReference>
<evidence type="ECO:0000256" key="11">
    <source>
        <dbReference type="ARBA" id="ARBA00023146"/>
    </source>
</evidence>
<evidence type="ECO:0000256" key="2">
    <source>
        <dbReference type="ARBA" id="ARBA00005594"/>
    </source>
</evidence>
<dbReference type="SUPFAM" id="SSF52374">
    <property type="entry name" value="Nucleotidylyl transferase"/>
    <property type="match status" value="1"/>
</dbReference>
<dbReference type="SUPFAM" id="SSF47323">
    <property type="entry name" value="Anticodon-binding domain of a subclass of class I aminoacyl-tRNA synthetases"/>
    <property type="match status" value="1"/>
</dbReference>
<dbReference type="Pfam" id="PF01406">
    <property type="entry name" value="tRNA-synt_1e"/>
    <property type="match status" value="1"/>
</dbReference>
<keyword evidence="11 12" id="KW-0030">Aminoacyl-tRNA synthetase</keyword>
<dbReference type="InterPro" id="IPR032678">
    <property type="entry name" value="tRNA-synt_1_cat_dom"/>
</dbReference>
<dbReference type="Proteomes" id="UP000189670">
    <property type="component" value="Unassembled WGS sequence"/>
</dbReference>
<evidence type="ECO:0000256" key="4">
    <source>
        <dbReference type="ARBA" id="ARBA00022490"/>
    </source>
</evidence>
<dbReference type="NCBIfam" id="TIGR00435">
    <property type="entry name" value="cysS"/>
    <property type="match status" value="1"/>
</dbReference>
<evidence type="ECO:0000256" key="8">
    <source>
        <dbReference type="ARBA" id="ARBA00022833"/>
    </source>
</evidence>
<evidence type="ECO:0000313" key="15">
    <source>
        <dbReference type="Proteomes" id="UP000189670"/>
    </source>
</evidence>
<feature type="short sequence motif" description="'KMSKS' region" evidence="12">
    <location>
        <begin position="266"/>
        <end position="270"/>
    </location>
</feature>
<gene>
    <name evidence="12 14" type="primary">cysS</name>
    <name evidence="14" type="ORF">OMM_00220</name>
</gene>
<proteinExistence type="inferred from homology"/>
<evidence type="ECO:0000256" key="12">
    <source>
        <dbReference type="HAMAP-Rule" id="MF_00041"/>
    </source>
</evidence>
<dbReference type="Pfam" id="PF23493">
    <property type="entry name" value="CysS_C"/>
    <property type="match status" value="1"/>
</dbReference>
<keyword evidence="5 12" id="KW-0436">Ligase</keyword>
<feature type="short sequence motif" description="'HIGH' region" evidence="12">
    <location>
        <begin position="31"/>
        <end position="41"/>
    </location>
</feature>
<feature type="binding site" evidence="12">
    <location>
        <position position="238"/>
    </location>
    <ligand>
        <name>Zn(2+)</name>
        <dbReference type="ChEBI" id="CHEBI:29105"/>
    </ligand>
</feature>
<accession>A0A1V1PHS4</accession>
<reference evidence="15" key="1">
    <citation type="submission" date="2012-11" db="EMBL/GenBank/DDBJ databases">
        <authorList>
            <person name="Lucero-Rivera Y.E."/>
            <person name="Tovar-Ramirez D."/>
        </authorList>
    </citation>
    <scope>NUCLEOTIDE SEQUENCE [LARGE SCALE GENOMIC DNA]</scope>
    <source>
        <strain evidence="15">Araruama</strain>
    </source>
</reference>
<evidence type="ECO:0000256" key="6">
    <source>
        <dbReference type="ARBA" id="ARBA00022723"/>
    </source>
</evidence>
<feature type="binding site" evidence="12">
    <location>
        <position position="29"/>
    </location>
    <ligand>
        <name>Zn(2+)</name>
        <dbReference type="ChEBI" id="CHEBI:29105"/>
    </ligand>
</feature>
<keyword evidence="9 12" id="KW-0067">ATP-binding</keyword>
<dbReference type="GO" id="GO:0005829">
    <property type="term" value="C:cytosol"/>
    <property type="evidence" value="ECO:0007669"/>
    <property type="project" value="TreeGrafter"/>
</dbReference>
<dbReference type="InterPro" id="IPR014729">
    <property type="entry name" value="Rossmann-like_a/b/a_fold"/>
</dbReference>
<keyword evidence="4 12" id="KW-0963">Cytoplasm</keyword>
<comment type="cofactor">
    <cofactor evidence="12">
        <name>Zn(2+)</name>
        <dbReference type="ChEBI" id="CHEBI:29105"/>
    </cofactor>
    <text evidence="12">Binds 1 zinc ion per subunit.</text>
</comment>
<dbReference type="PANTHER" id="PTHR10890:SF3">
    <property type="entry name" value="CYSTEINE--TRNA LIGASE, CYTOPLASMIC"/>
    <property type="match status" value="1"/>
</dbReference>
<evidence type="ECO:0000256" key="1">
    <source>
        <dbReference type="ARBA" id="ARBA00004496"/>
    </source>
</evidence>
<dbReference type="InterPro" id="IPR024909">
    <property type="entry name" value="Cys-tRNA/MSH_ligase"/>
</dbReference>